<feature type="transmembrane region" description="Helical" evidence="1">
    <location>
        <begin position="71"/>
        <end position="89"/>
    </location>
</feature>
<dbReference type="RefSeq" id="WP_048884415.1">
    <property type="nucleotide sequence ID" value="NZ_CP011310.1"/>
</dbReference>
<feature type="transmembrane region" description="Helical" evidence="1">
    <location>
        <begin position="6"/>
        <end position="26"/>
    </location>
</feature>
<accession>A0A0H4V8W5</accession>
<keyword evidence="1" id="KW-1133">Transmembrane helix</keyword>
<gene>
    <name evidence="3" type="ORF">CP97_01035</name>
</gene>
<evidence type="ECO:0000259" key="2">
    <source>
        <dbReference type="Pfam" id="PF02517"/>
    </source>
</evidence>
<dbReference type="STRING" id="1648404.CP97_01035"/>
<dbReference type="NCBIfam" id="NF047635">
    <property type="entry name" value="CPBP_Sphingo"/>
    <property type="match status" value="1"/>
</dbReference>
<evidence type="ECO:0000313" key="3">
    <source>
        <dbReference type="EMBL" id="AKQ40935.1"/>
    </source>
</evidence>
<dbReference type="KEGG" id="ery:CP97_01035"/>
<organism evidence="3 4">
    <name type="scientific">Aurantiacibacter atlanticus</name>
    <dbReference type="NCBI Taxonomy" id="1648404"/>
    <lineage>
        <taxon>Bacteria</taxon>
        <taxon>Pseudomonadati</taxon>
        <taxon>Pseudomonadota</taxon>
        <taxon>Alphaproteobacteria</taxon>
        <taxon>Sphingomonadales</taxon>
        <taxon>Erythrobacteraceae</taxon>
        <taxon>Aurantiacibacter</taxon>
    </lineage>
</organism>
<dbReference type="GO" id="GO:0080120">
    <property type="term" value="P:CAAX-box protein maturation"/>
    <property type="evidence" value="ECO:0007669"/>
    <property type="project" value="UniProtKB-ARBA"/>
</dbReference>
<reference evidence="4" key="2">
    <citation type="submission" date="2015-04" db="EMBL/GenBank/DDBJ databases">
        <title>The complete genome sequence of Erythrobacter sp. s21-N3.</title>
        <authorList>
            <person name="Zhuang L."/>
            <person name="Liu Y."/>
            <person name="Shao Z."/>
        </authorList>
    </citation>
    <scope>NUCLEOTIDE SEQUENCE [LARGE SCALE GENOMIC DNA]</scope>
    <source>
        <strain evidence="4">s21-N3</strain>
    </source>
</reference>
<keyword evidence="1" id="KW-0812">Transmembrane</keyword>
<reference evidence="3 4" key="1">
    <citation type="journal article" date="2015" name="Int. J. Syst. Evol. Microbiol.">
        <title>Erythrobacter atlanticus sp. nov., a bacterium from ocean sediment able to degrade polycyclic aromatic hydrocarbons.</title>
        <authorList>
            <person name="Zhuang L."/>
            <person name="Liu Y."/>
            <person name="Wang L."/>
            <person name="Wang W."/>
            <person name="Shao Z."/>
        </authorList>
    </citation>
    <scope>NUCLEOTIDE SEQUENCE [LARGE SCALE GENOMIC DNA]</scope>
    <source>
        <strain evidence="4">s21-N3</strain>
    </source>
</reference>
<keyword evidence="4" id="KW-1185">Reference proteome</keyword>
<keyword evidence="1" id="KW-0472">Membrane</keyword>
<dbReference type="Pfam" id="PF02517">
    <property type="entry name" value="Rce1-like"/>
    <property type="match status" value="1"/>
</dbReference>
<dbReference type="PATRIC" id="fig|1648404.4.peg.222"/>
<sequence length="239" mass="25706">MGSDLILTTLVLAGGILLPGLLIGSFDRRNFQSGWLLVAALLVVANDAALTDFLGHLPEIAWGDYNWQGKILALAISLAVAAHPAFGWRRSGVTLNQGDEAVRSTMIVIAASLLLFAILSLLLPNDPYSAETLAFQASMPGLEEEIFYRGTLLLALNMAFTARRRTAGVDIGWGALIATLAFGMAHGVEFNDGVFEPDWIAMAISGIPALILLWVRERTGSVLWPIILHNAANTFPLIL</sequence>
<protein>
    <submittedName>
        <fullName evidence="3">Abortive infection protein</fullName>
    </submittedName>
</protein>
<dbReference type="AlphaFoldDB" id="A0A0H4V8W5"/>
<proteinExistence type="predicted"/>
<dbReference type="GO" id="GO:0004175">
    <property type="term" value="F:endopeptidase activity"/>
    <property type="evidence" value="ECO:0007669"/>
    <property type="project" value="UniProtKB-ARBA"/>
</dbReference>
<feature type="transmembrane region" description="Helical" evidence="1">
    <location>
        <begin position="33"/>
        <end position="51"/>
    </location>
</feature>
<dbReference type="InterPro" id="IPR003675">
    <property type="entry name" value="Rce1/LyrA-like_dom"/>
</dbReference>
<evidence type="ECO:0000256" key="1">
    <source>
        <dbReference type="SAM" id="Phobius"/>
    </source>
</evidence>
<evidence type="ECO:0000313" key="4">
    <source>
        <dbReference type="Proteomes" id="UP000059113"/>
    </source>
</evidence>
<dbReference type="Proteomes" id="UP000059113">
    <property type="component" value="Chromosome"/>
</dbReference>
<feature type="transmembrane region" description="Helical" evidence="1">
    <location>
        <begin position="199"/>
        <end position="215"/>
    </location>
</feature>
<dbReference type="EMBL" id="CP011310">
    <property type="protein sequence ID" value="AKQ40935.1"/>
    <property type="molecule type" value="Genomic_DNA"/>
</dbReference>
<feature type="transmembrane region" description="Helical" evidence="1">
    <location>
        <begin position="169"/>
        <end position="187"/>
    </location>
</feature>
<feature type="domain" description="CAAX prenyl protease 2/Lysostaphin resistance protein A-like" evidence="2">
    <location>
        <begin position="134"/>
        <end position="234"/>
    </location>
</feature>
<feature type="transmembrane region" description="Helical" evidence="1">
    <location>
        <begin position="146"/>
        <end position="162"/>
    </location>
</feature>
<feature type="transmembrane region" description="Helical" evidence="1">
    <location>
        <begin position="101"/>
        <end position="123"/>
    </location>
</feature>
<name>A0A0H4V8W5_9SPHN</name>